<name>A0A0L6ZA40_9CLOT</name>
<proteinExistence type="predicted"/>
<protein>
    <submittedName>
        <fullName evidence="1">Uncharacterized protein</fullName>
    </submittedName>
</protein>
<organism evidence="1 2">
    <name type="scientific">Clostridium homopropionicum DSM 5847</name>
    <dbReference type="NCBI Taxonomy" id="1121318"/>
    <lineage>
        <taxon>Bacteria</taxon>
        <taxon>Bacillati</taxon>
        <taxon>Bacillota</taxon>
        <taxon>Clostridia</taxon>
        <taxon>Eubacteriales</taxon>
        <taxon>Clostridiaceae</taxon>
        <taxon>Clostridium</taxon>
    </lineage>
</organism>
<dbReference type="STRING" id="36844.SAMN04488501_102247"/>
<comment type="caution">
    <text evidence="1">The sequence shown here is derived from an EMBL/GenBank/DDBJ whole genome shotgun (WGS) entry which is preliminary data.</text>
</comment>
<keyword evidence="2" id="KW-1185">Reference proteome</keyword>
<dbReference type="AlphaFoldDB" id="A0A0L6ZA40"/>
<dbReference type="Pfam" id="PF19652">
    <property type="entry name" value="DUF6155"/>
    <property type="match status" value="1"/>
</dbReference>
<sequence length="175" mass="20838">MREAKLREYLNTLETNQLKEEIVEVFKVFDDVKNYYNLKISGKLEESLLRACKERLVEEFSNYPNNKIRYYKISEILMEFQNISTRAYDKVDLMLYYIDLAMGYIQLNGIRDEKLIISLEGVFEKALNIIFKNNLQEQFKEAIELIINKNVINSEDLKCILQDTKNNFQVKLKKV</sequence>
<accession>A0A0L6ZA40</accession>
<dbReference type="Proteomes" id="UP000037043">
    <property type="component" value="Unassembled WGS sequence"/>
</dbReference>
<evidence type="ECO:0000313" key="2">
    <source>
        <dbReference type="Proteomes" id="UP000037043"/>
    </source>
</evidence>
<reference evidence="2" key="1">
    <citation type="submission" date="2015-08" db="EMBL/GenBank/DDBJ databases">
        <title>Genome sequence of the strict anaerobe Clostridium homopropionicum LuHBu1 (DSM 5847T).</title>
        <authorList>
            <person name="Poehlein A."/>
            <person name="Beck M."/>
            <person name="Schiel-Bengelsdorf B."/>
            <person name="Bengelsdorf F.R."/>
            <person name="Daniel R."/>
            <person name="Duerre P."/>
        </authorList>
    </citation>
    <scope>NUCLEOTIDE SEQUENCE [LARGE SCALE GENOMIC DNA]</scope>
    <source>
        <strain evidence="2">DSM 5847</strain>
    </source>
</reference>
<dbReference type="EMBL" id="LHUR01000022">
    <property type="protein sequence ID" value="KOA19658.1"/>
    <property type="molecule type" value="Genomic_DNA"/>
</dbReference>
<dbReference type="RefSeq" id="WP_052221298.1">
    <property type="nucleotide sequence ID" value="NZ_LHUR01000022.1"/>
</dbReference>
<gene>
    <name evidence="1" type="ORF">CLHOM_17470</name>
</gene>
<evidence type="ECO:0000313" key="1">
    <source>
        <dbReference type="EMBL" id="KOA19658.1"/>
    </source>
</evidence>
<dbReference type="PATRIC" id="fig|1121318.3.peg.1761"/>
<dbReference type="InterPro" id="IPR046153">
    <property type="entry name" value="DUF6155"/>
</dbReference>